<keyword evidence="7" id="KW-0804">Transcription</keyword>
<evidence type="ECO:0000313" key="13">
    <source>
        <dbReference type="EMBL" id="KAK9984795.1"/>
    </source>
</evidence>
<dbReference type="SUPFAM" id="SSF57716">
    <property type="entry name" value="Glucocorticoid receptor-like (DNA-binding domain)"/>
    <property type="match status" value="1"/>
</dbReference>
<evidence type="ECO:0000256" key="9">
    <source>
        <dbReference type="PROSITE-ProRule" id="PRU00094"/>
    </source>
</evidence>
<dbReference type="GO" id="GO:0005634">
    <property type="term" value="C:nucleus"/>
    <property type="evidence" value="ECO:0007669"/>
    <property type="project" value="UniProtKB-SubCell"/>
</dbReference>
<evidence type="ECO:0000259" key="12">
    <source>
        <dbReference type="PROSITE" id="PS51916"/>
    </source>
</evidence>
<dbReference type="PANTHER" id="PTHR46855">
    <property type="entry name" value="OSJNBB0038F03.10 PROTEIN"/>
    <property type="match status" value="1"/>
</dbReference>
<feature type="region of interest" description="Disordered" evidence="10">
    <location>
        <begin position="549"/>
        <end position="569"/>
    </location>
</feature>
<evidence type="ECO:0000256" key="4">
    <source>
        <dbReference type="ARBA" id="ARBA00022833"/>
    </source>
</evidence>
<dbReference type="AlphaFoldDB" id="A0AAW2BL91"/>
<dbReference type="InterPro" id="IPR028020">
    <property type="entry name" value="ASX_DEUBAD_dom"/>
</dbReference>
<dbReference type="Pfam" id="PF13919">
    <property type="entry name" value="ASXH"/>
    <property type="match status" value="1"/>
</dbReference>
<sequence>MGKQGPCCHCGVTSTPLWRNGPPDKPVLCNACGSRWRTKGTLANYTPLHARAEPDDYEDHRYSRVKSISVNKNKEVKLLKRKQNSDNMMVGGGAPDYNQGFRKVVDEDTSNRSSSGSAISNSESCAQFGSADASDLTECETLEVGCYSHHVHHLLARNSWFYGPAQSMVWDSMVPSRKRTCVSRPKQSPVEKLTKDLYTILHEQQSSYFSASSEDDLLFESETPMVSVEIGHGSVLIRHPSSIAREEESEASSLSVENKQFPSNEAYSHYSITSVHNGSKGVNFPSPGVEKIKNHAGQGMQPEHLKRDKSQNENLQILASHNSPLCNIDLNDVLNFEELMRNLTNEEQQQLLKYLSPVDTLKVPDSLKSTFDSPQFKENLIYFQQLLVEGVFDNSFSGAKSEDCKNLKRLAICNSSKCKWVESYHLLKLQKYKNSSGGSVLGPNATASSNFINVKRFRDSQSQNLPEVKTAMKCPKRMIVKASYENKELIDNDSSCFSPRSLFALPTEGSSLMLDSFNFVEENSDQDLLLDVPSNGSFPQAELLHPSLSFDGQQASTSSSSIYPHLVHR</sequence>
<reference evidence="13 14" key="1">
    <citation type="submission" date="2024-01" db="EMBL/GenBank/DDBJ databases">
        <title>A telomere-to-telomere, gap-free genome of sweet tea (Lithocarpus litseifolius).</title>
        <authorList>
            <person name="Zhou J."/>
        </authorList>
    </citation>
    <scope>NUCLEOTIDE SEQUENCE [LARGE SCALE GENOMIC DNA]</scope>
    <source>
        <strain evidence="13">Zhou-2022a</strain>
        <tissue evidence="13">Leaf</tissue>
    </source>
</reference>
<feature type="domain" description="DEUBAD" evidence="12">
    <location>
        <begin position="321"/>
        <end position="438"/>
    </location>
</feature>
<dbReference type="InterPro" id="IPR000679">
    <property type="entry name" value="Znf_GATA"/>
</dbReference>
<dbReference type="Pfam" id="PF00320">
    <property type="entry name" value="GATA"/>
    <property type="match status" value="1"/>
</dbReference>
<evidence type="ECO:0000256" key="2">
    <source>
        <dbReference type="ARBA" id="ARBA00022723"/>
    </source>
</evidence>
<proteinExistence type="predicted"/>
<evidence type="ECO:0008006" key="15">
    <source>
        <dbReference type="Google" id="ProtNLM"/>
    </source>
</evidence>
<dbReference type="GO" id="GO:0008270">
    <property type="term" value="F:zinc ion binding"/>
    <property type="evidence" value="ECO:0007669"/>
    <property type="project" value="UniProtKB-KW"/>
</dbReference>
<dbReference type="Gene3D" id="1.10.2020.20">
    <property type="match status" value="1"/>
</dbReference>
<evidence type="ECO:0000256" key="3">
    <source>
        <dbReference type="ARBA" id="ARBA00022771"/>
    </source>
</evidence>
<name>A0AAW2BL91_9ROSI</name>
<keyword evidence="5" id="KW-0805">Transcription regulation</keyword>
<organism evidence="13 14">
    <name type="scientific">Lithocarpus litseifolius</name>
    <dbReference type="NCBI Taxonomy" id="425828"/>
    <lineage>
        <taxon>Eukaryota</taxon>
        <taxon>Viridiplantae</taxon>
        <taxon>Streptophyta</taxon>
        <taxon>Embryophyta</taxon>
        <taxon>Tracheophyta</taxon>
        <taxon>Spermatophyta</taxon>
        <taxon>Magnoliopsida</taxon>
        <taxon>eudicotyledons</taxon>
        <taxon>Gunneridae</taxon>
        <taxon>Pentapetalae</taxon>
        <taxon>rosids</taxon>
        <taxon>fabids</taxon>
        <taxon>Fagales</taxon>
        <taxon>Fagaceae</taxon>
        <taxon>Lithocarpus</taxon>
    </lineage>
</organism>
<dbReference type="InterPro" id="IPR038108">
    <property type="entry name" value="RPN13_DEUBAD_sf"/>
</dbReference>
<keyword evidence="14" id="KW-1185">Reference proteome</keyword>
<keyword evidence="3 9" id="KW-0863">Zinc-finger</keyword>
<dbReference type="GO" id="GO:0043565">
    <property type="term" value="F:sequence-specific DNA binding"/>
    <property type="evidence" value="ECO:0007669"/>
    <property type="project" value="InterPro"/>
</dbReference>
<evidence type="ECO:0000256" key="5">
    <source>
        <dbReference type="ARBA" id="ARBA00023015"/>
    </source>
</evidence>
<dbReference type="Proteomes" id="UP001459277">
    <property type="component" value="Unassembled WGS sequence"/>
</dbReference>
<comment type="caution">
    <text evidence="13">The sequence shown here is derived from an EMBL/GenBank/DDBJ whole genome shotgun (WGS) entry which is preliminary data.</text>
</comment>
<evidence type="ECO:0000256" key="7">
    <source>
        <dbReference type="ARBA" id="ARBA00023163"/>
    </source>
</evidence>
<dbReference type="EMBL" id="JAZDWU010000012">
    <property type="protein sequence ID" value="KAK9984795.1"/>
    <property type="molecule type" value="Genomic_DNA"/>
</dbReference>
<keyword evidence="2" id="KW-0479">Metal-binding</keyword>
<dbReference type="SMART" id="SM00401">
    <property type="entry name" value="ZnF_GATA"/>
    <property type="match status" value="1"/>
</dbReference>
<dbReference type="Gene3D" id="3.30.50.10">
    <property type="entry name" value="Erythroid Transcription Factor GATA-1, subunit A"/>
    <property type="match status" value="1"/>
</dbReference>
<dbReference type="PROSITE" id="PS50114">
    <property type="entry name" value="GATA_ZN_FINGER_2"/>
    <property type="match status" value="1"/>
</dbReference>
<keyword evidence="4" id="KW-0862">Zinc</keyword>
<evidence type="ECO:0000256" key="1">
    <source>
        <dbReference type="ARBA" id="ARBA00004123"/>
    </source>
</evidence>
<evidence type="ECO:0000259" key="11">
    <source>
        <dbReference type="PROSITE" id="PS50114"/>
    </source>
</evidence>
<protein>
    <recommendedName>
        <fullName evidence="15">GATA transcription factor 26</fullName>
    </recommendedName>
</protein>
<dbReference type="PANTHER" id="PTHR46855:SF1">
    <property type="entry name" value="GATA TRANSCRIPTION FACTOR 26"/>
    <property type="match status" value="1"/>
</dbReference>
<keyword evidence="6" id="KW-0238">DNA-binding</keyword>
<evidence type="ECO:0000256" key="6">
    <source>
        <dbReference type="ARBA" id="ARBA00023125"/>
    </source>
</evidence>
<evidence type="ECO:0000313" key="14">
    <source>
        <dbReference type="Proteomes" id="UP001459277"/>
    </source>
</evidence>
<dbReference type="PROSITE" id="PS51916">
    <property type="entry name" value="DEUBAD"/>
    <property type="match status" value="1"/>
</dbReference>
<feature type="domain" description="GATA-type" evidence="11">
    <location>
        <begin position="7"/>
        <end position="40"/>
    </location>
</feature>
<dbReference type="InterPro" id="IPR013088">
    <property type="entry name" value="Znf_NHR/GATA"/>
</dbReference>
<keyword evidence="8" id="KW-0539">Nucleus</keyword>
<gene>
    <name evidence="13" type="ORF">SO802_034320</name>
</gene>
<feature type="compositionally biased region" description="Polar residues" evidence="10">
    <location>
        <begin position="550"/>
        <end position="562"/>
    </location>
</feature>
<evidence type="ECO:0000256" key="10">
    <source>
        <dbReference type="SAM" id="MobiDB-lite"/>
    </source>
</evidence>
<accession>A0AAW2BL91</accession>
<dbReference type="InterPro" id="IPR044589">
    <property type="entry name" value="GATA26/27"/>
</dbReference>
<dbReference type="GO" id="GO:0006355">
    <property type="term" value="P:regulation of DNA-templated transcription"/>
    <property type="evidence" value="ECO:0007669"/>
    <property type="project" value="InterPro"/>
</dbReference>
<dbReference type="InterPro" id="IPR044867">
    <property type="entry name" value="DEUBAD_dom"/>
</dbReference>
<evidence type="ECO:0000256" key="8">
    <source>
        <dbReference type="ARBA" id="ARBA00023242"/>
    </source>
</evidence>
<comment type="subcellular location">
    <subcellularLocation>
        <location evidence="1">Nucleus</location>
    </subcellularLocation>
</comment>
<dbReference type="CDD" id="cd00202">
    <property type="entry name" value="ZnF_GATA"/>
    <property type="match status" value="1"/>
</dbReference>